<dbReference type="GO" id="GO:2000142">
    <property type="term" value="P:regulation of DNA-templated transcription initiation"/>
    <property type="evidence" value="ECO:0007669"/>
    <property type="project" value="TreeGrafter"/>
</dbReference>
<evidence type="ECO:0000256" key="2">
    <source>
        <dbReference type="ARBA" id="ARBA00023015"/>
    </source>
</evidence>
<dbReference type="KEGG" id="gai:IMCC3135_15895"/>
<dbReference type="InterPro" id="IPR000847">
    <property type="entry name" value="LysR_HTH_N"/>
</dbReference>
<reference evidence="7 8" key="1">
    <citation type="submission" date="2016-12" db="EMBL/GenBank/DDBJ databases">
        <authorList>
            <person name="Song W.-J."/>
            <person name="Kurnit D.M."/>
        </authorList>
    </citation>
    <scope>NUCLEOTIDE SEQUENCE [LARGE SCALE GENOMIC DNA]</scope>
    <source>
        <strain evidence="7 8">IMCC3135</strain>
    </source>
</reference>
<organism evidence="7 8">
    <name type="scientific">Granulosicoccus antarcticus IMCC3135</name>
    <dbReference type="NCBI Taxonomy" id="1192854"/>
    <lineage>
        <taxon>Bacteria</taxon>
        <taxon>Pseudomonadati</taxon>
        <taxon>Pseudomonadota</taxon>
        <taxon>Gammaproteobacteria</taxon>
        <taxon>Chromatiales</taxon>
        <taxon>Granulosicoccaceae</taxon>
        <taxon>Granulosicoccus</taxon>
    </lineage>
</organism>
<proteinExistence type="inferred from homology"/>
<dbReference type="Pfam" id="PF00126">
    <property type="entry name" value="HTH_1"/>
    <property type="match status" value="1"/>
</dbReference>
<dbReference type="InterPro" id="IPR005119">
    <property type="entry name" value="LysR_subst-bd"/>
</dbReference>
<dbReference type="Gene3D" id="3.40.190.290">
    <property type="match status" value="1"/>
</dbReference>
<sequence>MNLKQLRNFVTIVELNSITAAGKQLGVAQPALSRQVTMLEEKLGVSLLTRHGRGVVPTDEGIRLATKATAILEQFDDLIDDFSGTKRDLSGSLTLGLPPSVADVMAAHLIDRTLQIFPAVNLRITSGYSGHVQDWLSRGKIDLGIAYGGRQPHSVKVRPIIEEELFFIQKSDEPTHDSSPIKRADALKQPLILPNQEHFLRMLIDTVAEAEGVAMNVVLELDILPTTLSCVERGMGSTILPMVSAFQHVRDGKLLARPIVDEPITRRLDLLSSLNRPLKRLTDVYSDFLIAEIHNLVSTGEWPGQVL</sequence>
<name>A0A2Z2NT88_9GAMM</name>
<dbReference type="GO" id="GO:0003700">
    <property type="term" value="F:DNA-binding transcription factor activity"/>
    <property type="evidence" value="ECO:0007669"/>
    <property type="project" value="InterPro"/>
</dbReference>
<dbReference type="PANTHER" id="PTHR30293:SF0">
    <property type="entry name" value="NITROGEN ASSIMILATION REGULATORY PROTEIN NAC"/>
    <property type="match status" value="1"/>
</dbReference>
<keyword evidence="3" id="KW-0238">DNA-binding</keyword>
<keyword evidence="8" id="KW-1185">Reference proteome</keyword>
<evidence type="ECO:0000256" key="3">
    <source>
        <dbReference type="ARBA" id="ARBA00023125"/>
    </source>
</evidence>
<dbReference type="Proteomes" id="UP000250079">
    <property type="component" value="Chromosome"/>
</dbReference>
<dbReference type="Gene3D" id="1.10.10.10">
    <property type="entry name" value="Winged helix-like DNA-binding domain superfamily/Winged helix DNA-binding domain"/>
    <property type="match status" value="1"/>
</dbReference>
<evidence type="ECO:0000259" key="6">
    <source>
        <dbReference type="PROSITE" id="PS50931"/>
    </source>
</evidence>
<evidence type="ECO:0000256" key="1">
    <source>
        <dbReference type="ARBA" id="ARBA00009437"/>
    </source>
</evidence>
<keyword evidence="4" id="KW-0010">Activator</keyword>
<evidence type="ECO:0000313" key="7">
    <source>
        <dbReference type="EMBL" id="ASJ73261.1"/>
    </source>
</evidence>
<evidence type="ECO:0000313" key="8">
    <source>
        <dbReference type="Proteomes" id="UP000250079"/>
    </source>
</evidence>
<dbReference type="FunFam" id="1.10.10.10:FF:000001">
    <property type="entry name" value="LysR family transcriptional regulator"/>
    <property type="match status" value="1"/>
</dbReference>
<evidence type="ECO:0000256" key="4">
    <source>
        <dbReference type="ARBA" id="ARBA00023159"/>
    </source>
</evidence>
<dbReference type="Pfam" id="PF03466">
    <property type="entry name" value="LysR_substrate"/>
    <property type="match status" value="1"/>
</dbReference>
<dbReference type="RefSeq" id="WP_169727468.1">
    <property type="nucleotide sequence ID" value="NZ_CP018632.1"/>
</dbReference>
<accession>A0A2Z2NT88</accession>
<dbReference type="SUPFAM" id="SSF53850">
    <property type="entry name" value="Periplasmic binding protein-like II"/>
    <property type="match status" value="1"/>
</dbReference>
<dbReference type="EMBL" id="CP018632">
    <property type="protein sequence ID" value="ASJ73261.1"/>
    <property type="molecule type" value="Genomic_DNA"/>
</dbReference>
<dbReference type="PANTHER" id="PTHR30293">
    <property type="entry name" value="TRANSCRIPTIONAL REGULATORY PROTEIN NAC-RELATED"/>
    <property type="match status" value="1"/>
</dbReference>
<keyword evidence="5" id="KW-0804">Transcription</keyword>
<dbReference type="InterPro" id="IPR036388">
    <property type="entry name" value="WH-like_DNA-bd_sf"/>
</dbReference>
<protein>
    <submittedName>
        <fullName evidence="7">HTH-type transcriptional regulator CynR</fullName>
    </submittedName>
</protein>
<keyword evidence="2" id="KW-0805">Transcription regulation</keyword>
<dbReference type="PROSITE" id="PS50931">
    <property type="entry name" value="HTH_LYSR"/>
    <property type="match status" value="1"/>
</dbReference>
<comment type="similarity">
    <text evidence="1">Belongs to the LysR transcriptional regulatory family.</text>
</comment>
<evidence type="ECO:0000256" key="5">
    <source>
        <dbReference type="ARBA" id="ARBA00023163"/>
    </source>
</evidence>
<dbReference type="PRINTS" id="PR00039">
    <property type="entry name" value="HTHLYSR"/>
</dbReference>
<dbReference type="AlphaFoldDB" id="A0A2Z2NT88"/>
<dbReference type="GO" id="GO:0003677">
    <property type="term" value="F:DNA binding"/>
    <property type="evidence" value="ECO:0007669"/>
    <property type="project" value="UniProtKB-KW"/>
</dbReference>
<dbReference type="InterPro" id="IPR036390">
    <property type="entry name" value="WH_DNA-bd_sf"/>
</dbReference>
<dbReference type="SUPFAM" id="SSF46785">
    <property type="entry name" value="Winged helix' DNA-binding domain"/>
    <property type="match status" value="1"/>
</dbReference>
<feature type="domain" description="HTH lysR-type" evidence="6">
    <location>
        <begin position="1"/>
        <end position="58"/>
    </location>
</feature>
<gene>
    <name evidence="7" type="primary">cynR_4</name>
    <name evidence="7" type="ORF">IMCC3135_15895</name>
</gene>